<keyword evidence="1" id="KW-0472">Membrane</keyword>
<protein>
    <submittedName>
        <fullName evidence="2">Uncharacterized protein</fullName>
    </submittedName>
</protein>
<organism evidence="2 3">
    <name type="scientific">Streptomyces violaceolatus</name>
    <dbReference type="NCBI Taxonomy" id="67378"/>
    <lineage>
        <taxon>Bacteria</taxon>
        <taxon>Bacillati</taxon>
        <taxon>Actinomycetota</taxon>
        <taxon>Actinomycetes</taxon>
        <taxon>Kitasatosporales</taxon>
        <taxon>Streptomycetaceae</taxon>
        <taxon>Streptomyces</taxon>
        <taxon>Streptomyces violaceoruber group</taxon>
    </lineage>
</organism>
<dbReference type="Proteomes" id="UP001499989">
    <property type="component" value="Unassembled WGS sequence"/>
</dbReference>
<keyword evidence="3" id="KW-1185">Reference proteome</keyword>
<reference evidence="2 3" key="1">
    <citation type="journal article" date="2019" name="Int. J. Syst. Evol. Microbiol.">
        <title>The Global Catalogue of Microorganisms (GCM) 10K type strain sequencing project: providing services to taxonomists for standard genome sequencing and annotation.</title>
        <authorList>
            <consortium name="The Broad Institute Genomics Platform"/>
            <consortium name="The Broad Institute Genome Sequencing Center for Infectious Disease"/>
            <person name="Wu L."/>
            <person name="Ma J."/>
        </authorList>
    </citation>
    <scope>NUCLEOTIDE SEQUENCE [LARGE SCALE GENOMIC DNA]</scope>
    <source>
        <strain evidence="2 3">JCM 4531</strain>
    </source>
</reference>
<keyword evidence="1" id="KW-0812">Transmembrane</keyword>
<gene>
    <name evidence="2" type="ORF">GCM10010310_63350</name>
</gene>
<evidence type="ECO:0000313" key="2">
    <source>
        <dbReference type="EMBL" id="GAA2698141.1"/>
    </source>
</evidence>
<feature type="transmembrane region" description="Helical" evidence="1">
    <location>
        <begin position="18"/>
        <end position="38"/>
    </location>
</feature>
<sequence>MNGTEAPRTARTGPGKRIALEFAAALVAAAAVAVPLGLTHWQGADPTPSAALITHGEMIGRPWGTEVSVVLSGLSSGETYRLTTVGADGARAVGGSVQAAGGGRFSFRIVTSMAKDTITELIVEDEAGHALTRVPVRPSRSDG</sequence>
<proteinExistence type="predicted"/>
<keyword evidence="1" id="KW-1133">Transmembrane helix</keyword>
<evidence type="ECO:0000313" key="3">
    <source>
        <dbReference type="Proteomes" id="UP001499989"/>
    </source>
</evidence>
<evidence type="ECO:0000256" key="1">
    <source>
        <dbReference type="SAM" id="Phobius"/>
    </source>
</evidence>
<dbReference type="RefSeq" id="WP_319123590.1">
    <property type="nucleotide sequence ID" value="NZ_BAAASK010000026.1"/>
</dbReference>
<dbReference type="EMBL" id="BAAASK010000026">
    <property type="protein sequence ID" value="GAA2698141.1"/>
    <property type="molecule type" value="Genomic_DNA"/>
</dbReference>
<comment type="caution">
    <text evidence="2">The sequence shown here is derived from an EMBL/GenBank/DDBJ whole genome shotgun (WGS) entry which is preliminary data.</text>
</comment>
<accession>A0ABN3TB74</accession>
<name>A0ABN3TB74_9ACTN</name>